<evidence type="ECO:0000313" key="3">
    <source>
        <dbReference type="Proteomes" id="UP000034086"/>
    </source>
</evidence>
<comment type="caution">
    <text evidence="2">The sequence shown here is derived from an EMBL/GenBank/DDBJ whole genome shotgun (WGS) entry which is preliminary data.</text>
</comment>
<reference evidence="2 3" key="1">
    <citation type="journal article" date="2015" name="Nature">
        <title>rRNA introns, odd ribosomes, and small enigmatic genomes across a large radiation of phyla.</title>
        <authorList>
            <person name="Brown C.T."/>
            <person name="Hug L.A."/>
            <person name="Thomas B.C."/>
            <person name="Sharon I."/>
            <person name="Castelle C.J."/>
            <person name="Singh A."/>
            <person name="Wilkins M.J."/>
            <person name="Williams K.H."/>
            <person name="Banfield J.F."/>
        </authorList>
    </citation>
    <scope>NUCLEOTIDE SEQUENCE [LARGE SCALE GENOMIC DNA]</scope>
</reference>
<organism evidence="2 3">
    <name type="scientific">Candidatus Woesebacteria bacterium GW2011_GWE1_45_18</name>
    <dbReference type="NCBI Taxonomy" id="1618598"/>
    <lineage>
        <taxon>Bacteria</taxon>
        <taxon>Candidatus Woeseibacteriota</taxon>
    </lineage>
</organism>
<dbReference type="GO" id="GO:0032259">
    <property type="term" value="P:methylation"/>
    <property type="evidence" value="ECO:0007669"/>
    <property type="project" value="UniProtKB-KW"/>
</dbReference>
<name>A0A0G1PD44_9BACT</name>
<dbReference type="GO" id="GO:0008757">
    <property type="term" value="F:S-adenosylmethionine-dependent methyltransferase activity"/>
    <property type="evidence" value="ECO:0007669"/>
    <property type="project" value="InterPro"/>
</dbReference>
<dbReference type="PANTHER" id="PTHR43861:SF1">
    <property type="entry name" value="TRANS-ACONITATE 2-METHYLTRANSFERASE"/>
    <property type="match status" value="1"/>
</dbReference>
<dbReference type="SUPFAM" id="SSF53335">
    <property type="entry name" value="S-adenosyl-L-methionine-dependent methyltransferases"/>
    <property type="match status" value="1"/>
</dbReference>
<protein>
    <submittedName>
        <fullName evidence="2">Methyltransferase type 12</fullName>
    </submittedName>
</protein>
<evidence type="ECO:0000313" key="2">
    <source>
        <dbReference type="EMBL" id="KKU03353.1"/>
    </source>
</evidence>
<dbReference type="InterPro" id="IPR029063">
    <property type="entry name" value="SAM-dependent_MTases_sf"/>
</dbReference>
<keyword evidence="2" id="KW-0489">Methyltransferase</keyword>
<accession>A0A0G1PD44</accession>
<dbReference type="Pfam" id="PF08241">
    <property type="entry name" value="Methyltransf_11"/>
    <property type="match status" value="1"/>
</dbReference>
<evidence type="ECO:0000259" key="1">
    <source>
        <dbReference type="Pfam" id="PF08241"/>
    </source>
</evidence>
<dbReference type="EMBL" id="LCKQ01000019">
    <property type="protein sequence ID" value="KKU03353.1"/>
    <property type="molecule type" value="Genomic_DNA"/>
</dbReference>
<dbReference type="PANTHER" id="PTHR43861">
    <property type="entry name" value="TRANS-ACONITATE 2-METHYLTRANSFERASE-RELATED"/>
    <property type="match status" value="1"/>
</dbReference>
<dbReference type="CDD" id="cd02440">
    <property type="entry name" value="AdoMet_MTases"/>
    <property type="match status" value="1"/>
</dbReference>
<dbReference type="Proteomes" id="UP000034086">
    <property type="component" value="Unassembled WGS sequence"/>
</dbReference>
<dbReference type="InterPro" id="IPR013216">
    <property type="entry name" value="Methyltransf_11"/>
</dbReference>
<dbReference type="Gene3D" id="3.40.50.150">
    <property type="entry name" value="Vaccinia Virus protein VP39"/>
    <property type="match status" value="1"/>
</dbReference>
<proteinExistence type="predicted"/>
<sequence>MINQKAHWEALAKKNVRYYINSDKGRKITEEEFRQSGQETYRRFIANDQLITSRQSILDFGCGTGRLTEFMAKDFKKVIGVDILGTMIAQGKIRLGSLKNVELIEIDGSSLPLPDKSIDFVFSYLVFQHIKTREIVERAFADIHRVLAPGGTFKVLLRSDKQKDINRWWSGVEYSQEAIERLYEKMGFSMLKIEPVDRYAYWLWLKK</sequence>
<feature type="domain" description="Methyltransferase type 11" evidence="1">
    <location>
        <begin position="58"/>
        <end position="153"/>
    </location>
</feature>
<dbReference type="AlphaFoldDB" id="A0A0G1PD44"/>
<gene>
    <name evidence="2" type="ORF">UX03_C0019G0007</name>
</gene>
<keyword evidence="2" id="KW-0808">Transferase</keyword>